<dbReference type="OrthoDB" id="1825624at2"/>
<name>A0A4T0UP68_9NEIS</name>
<protein>
    <submittedName>
        <fullName evidence="1">Uncharacterized protein</fullName>
    </submittedName>
</protein>
<dbReference type="Proteomes" id="UP000308891">
    <property type="component" value="Unassembled WGS sequence"/>
</dbReference>
<comment type="caution">
    <text evidence="1">The sequence shown here is derived from an EMBL/GenBank/DDBJ whole genome shotgun (WGS) entry which is preliminary data.</text>
</comment>
<dbReference type="Pfam" id="PF19888">
    <property type="entry name" value="DUF6361"/>
    <property type="match status" value="1"/>
</dbReference>
<organism evidence="1 2">
    <name type="scientific">Crenobacter intestini</name>
    <dbReference type="NCBI Taxonomy" id="2563443"/>
    <lineage>
        <taxon>Bacteria</taxon>
        <taxon>Pseudomonadati</taxon>
        <taxon>Pseudomonadota</taxon>
        <taxon>Betaproteobacteria</taxon>
        <taxon>Neisseriales</taxon>
        <taxon>Neisseriaceae</taxon>
        <taxon>Crenobacter</taxon>
    </lineage>
</organism>
<evidence type="ECO:0000313" key="2">
    <source>
        <dbReference type="Proteomes" id="UP000308891"/>
    </source>
</evidence>
<reference evidence="1 2" key="1">
    <citation type="submission" date="2019-04" db="EMBL/GenBank/DDBJ databases">
        <title>Crenobacter sp. nov.</title>
        <authorList>
            <person name="Shi S."/>
        </authorList>
    </citation>
    <scope>NUCLEOTIDE SEQUENCE [LARGE SCALE GENOMIC DNA]</scope>
    <source>
        <strain evidence="1 2">GY 70310</strain>
    </source>
</reference>
<proteinExistence type="predicted"/>
<dbReference type="InterPro" id="IPR045941">
    <property type="entry name" value="DUF6361"/>
</dbReference>
<dbReference type="AlphaFoldDB" id="A0A4T0UP68"/>
<gene>
    <name evidence="1" type="ORF">E5K04_12565</name>
</gene>
<dbReference type="EMBL" id="STGJ01000014">
    <property type="protein sequence ID" value="TIC80331.1"/>
    <property type="molecule type" value="Genomic_DNA"/>
</dbReference>
<keyword evidence="2" id="KW-1185">Reference proteome</keyword>
<sequence length="428" mass="48692">MAGSLVAWLSFDHDQQQRTQLLMAALSQQGTVDELGMGILRDLVAGVLFPGHTVLHTRAKYLLFLPRDFTGLKGSTAEALSKAARKAETDRIAALRRHYEPHLQGKGIIGYTTGSETKQMPSGSYWGLLRRLGIYKGKGSLWDAYSDLATERSARLRRSMFHAEDEDDQVTPEIGLWDELPEPDDEFDGFDLSTDEAAWLREKFLLSDKSPVNARSLVSWLLDPDREEWVEGLSRVWDHPQVDEFPAITAEAMWLGRDADRLVFGARILYNYLCAVGRPDDTVVRDQLVEKYEKAMKDWLTRRDELPSPDRLAELNAWATSRLDATHASQAARIRWGRTMAFLTQWLKDVSASQDLLADKKAETTITKREASLKPGRARLVQRDRLRNWKGDAGYFEMDYNWAPAQRLINDIHAGLRTPRVSWPPAPR</sequence>
<dbReference type="RefSeq" id="WP_136554620.1">
    <property type="nucleotide sequence ID" value="NZ_STGJ01000014.1"/>
</dbReference>
<evidence type="ECO:0000313" key="1">
    <source>
        <dbReference type="EMBL" id="TIC80331.1"/>
    </source>
</evidence>
<accession>A0A4T0UP68</accession>